<keyword evidence="6 7" id="KW-0961">Cell wall biogenesis/degradation</keyword>
<dbReference type="AlphaFoldDB" id="A0A3L7JCA1"/>
<feature type="region of interest" description="Disordered" evidence="8">
    <location>
        <begin position="215"/>
        <end position="239"/>
    </location>
</feature>
<gene>
    <name evidence="10" type="ORF">D8780_07620</name>
</gene>
<dbReference type="GO" id="GO:0009252">
    <property type="term" value="P:peptidoglycan biosynthetic process"/>
    <property type="evidence" value="ECO:0007669"/>
    <property type="project" value="UniProtKB-UniPathway"/>
</dbReference>
<feature type="domain" description="L,D-TPase catalytic" evidence="9">
    <location>
        <begin position="439"/>
        <end position="609"/>
    </location>
</feature>
<sequence>MLAILALSAGVAMPVGPSYAQQAQVHLASEGGLPGVFRRIFRAGEDRRVVRPRVERRVIRRQPERRVIRRSTQQSQPKRAAAPIKKVAPPTFKAFTAEGLTTVDFSSLKSIRPERSEMVASGLYLSMLPRLESFTLKAEADVAEALTTFYANRFEPLWLDGLKPNEQARAALAFLQSAEDDGLRASDYSLGTPVPRSEPVVARSLAIPVAASNGAKGTEVPLSPSGETTGSVDPERSGQSARDLAIRFEMALSARLLRYARDLAKGRLDANKLSGFHDLPRQPFDGVSLLNAVADGQSVATASRAFAPKDPAYRMLLDELAAVRGKSSSLPRIEGRVLWKAGETDPRFADFLTIVEATAPADVLAEYRDVLTAHRGDTYAPELVPLIKALQKSEGLSQDGVIGPRTIAGLVPDSPAEKMEKIELALERMRWLPRELGERRVFINQPEYVARYYESGVEDTQMAVVVGTKTNQTNFFYDEIETVVFRPYWGLPRSIIINEYLGKLRADPSYFDRKGYEVVQGGRAVSSSSVNWWASASSLNVGVRQKPGASNALGELKILFPNSHNIYMHDTPSKHLFSRSNRAYSHGCVRLSDPRLMAAKVLGTDRLTIDSRLASAGNAEREKVTAKIPVYLGYFTAWPDKSGRVNMFDDVYGRDEHLLESLQKVSETRAI</sequence>
<dbReference type="GO" id="GO:0016740">
    <property type="term" value="F:transferase activity"/>
    <property type="evidence" value="ECO:0007669"/>
    <property type="project" value="UniProtKB-KW"/>
</dbReference>
<comment type="caution">
    <text evidence="10">The sequence shown here is derived from an EMBL/GenBank/DDBJ whole genome shotgun (WGS) entry which is preliminary data.</text>
</comment>
<dbReference type="Proteomes" id="UP000281094">
    <property type="component" value="Unassembled WGS sequence"/>
</dbReference>
<accession>A0A3L7JCA1</accession>
<dbReference type="Gene3D" id="2.40.440.10">
    <property type="entry name" value="L,D-transpeptidase catalytic domain-like"/>
    <property type="match status" value="1"/>
</dbReference>
<dbReference type="InterPro" id="IPR005490">
    <property type="entry name" value="LD_TPept_cat_dom"/>
</dbReference>
<feature type="active site" description="Nucleophile" evidence="7">
    <location>
        <position position="588"/>
    </location>
</feature>
<organism evidence="10 11">
    <name type="scientific">Notoacmeibacter ruber</name>
    <dbReference type="NCBI Taxonomy" id="2670375"/>
    <lineage>
        <taxon>Bacteria</taxon>
        <taxon>Pseudomonadati</taxon>
        <taxon>Pseudomonadota</taxon>
        <taxon>Alphaproteobacteria</taxon>
        <taxon>Hyphomicrobiales</taxon>
        <taxon>Notoacmeibacteraceae</taxon>
        <taxon>Notoacmeibacter</taxon>
    </lineage>
</organism>
<evidence type="ECO:0000256" key="6">
    <source>
        <dbReference type="ARBA" id="ARBA00023316"/>
    </source>
</evidence>
<dbReference type="PROSITE" id="PS52029">
    <property type="entry name" value="LD_TPASE"/>
    <property type="match status" value="1"/>
</dbReference>
<protein>
    <recommendedName>
        <fullName evidence="9">L,D-TPase catalytic domain-containing protein</fullName>
    </recommendedName>
</protein>
<proteinExistence type="inferred from homology"/>
<dbReference type="PANTHER" id="PTHR41533:SF2">
    <property type="entry name" value="BLR7131 PROTEIN"/>
    <property type="match status" value="1"/>
</dbReference>
<evidence type="ECO:0000256" key="1">
    <source>
        <dbReference type="ARBA" id="ARBA00004752"/>
    </source>
</evidence>
<comment type="similarity">
    <text evidence="2">Belongs to the YkuD family.</text>
</comment>
<evidence type="ECO:0000256" key="2">
    <source>
        <dbReference type="ARBA" id="ARBA00005992"/>
    </source>
</evidence>
<dbReference type="GO" id="GO:0008360">
    <property type="term" value="P:regulation of cell shape"/>
    <property type="evidence" value="ECO:0007669"/>
    <property type="project" value="UniProtKB-UniRule"/>
</dbReference>
<evidence type="ECO:0000256" key="7">
    <source>
        <dbReference type="PROSITE-ProRule" id="PRU01373"/>
    </source>
</evidence>
<evidence type="ECO:0000313" key="11">
    <source>
        <dbReference type="Proteomes" id="UP000281094"/>
    </source>
</evidence>
<keyword evidence="5 7" id="KW-0573">Peptidoglycan synthesis</keyword>
<evidence type="ECO:0000259" key="9">
    <source>
        <dbReference type="PROSITE" id="PS52029"/>
    </source>
</evidence>
<name>A0A3L7JCA1_9HYPH</name>
<dbReference type="SUPFAM" id="SSF141523">
    <property type="entry name" value="L,D-transpeptidase catalytic domain-like"/>
    <property type="match status" value="1"/>
</dbReference>
<dbReference type="EMBL" id="RCWN01000001">
    <property type="protein sequence ID" value="RLQ88094.1"/>
    <property type="molecule type" value="Genomic_DNA"/>
</dbReference>
<keyword evidence="3" id="KW-0808">Transferase</keyword>
<evidence type="ECO:0000256" key="3">
    <source>
        <dbReference type="ARBA" id="ARBA00022679"/>
    </source>
</evidence>
<keyword evidence="4 7" id="KW-0133">Cell shape</keyword>
<dbReference type="PANTHER" id="PTHR41533">
    <property type="entry name" value="L,D-TRANSPEPTIDASE HI_1667-RELATED"/>
    <property type="match status" value="1"/>
</dbReference>
<evidence type="ECO:0000256" key="8">
    <source>
        <dbReference type="SAM" id="MobiDB-lite"/>
    </source>
</evidence>
<comment type="pathway">
    <text evidence="1 7">Cell wall biogenesis; peptidoglycan biosynthesis.</text>
</comment>
<dbReference type="GO" id="GO:0071555">
    <property type="term" value="P:cell wall organization"/>
    <property type="evidence" value="ECO:0007669"/>
    <property type="project" value="UniProtKB-UniRule"/>
</dbReference>
<dbReference type="InterPro" id="IPR052905">
    <property type="entry name" value="LD-transpeptidase_YkuD-like"/>
</dbReference>
<evidence type="ECO:0000256" key="5">
    <source>
        <dbReference type="ARBA" id="ARBA00022984"/>
    </source>
</evidence>
<feature type="active site" description="Proton donor/acceptor" evidence="7">
    <location>
        <position position="569"/>
    </location>
</feature>
<keyword evidence="11" id="KW-1185">Reference proteome</keyword>
<dbReference type="Pfam" id="PF20142">
    <property type="entry name" value="Scaffold"/>
    <property type="match status" value="1"/>
</dbReference>
<dbReference type="InterPro" id="IPR045380">
    <property type="entry name" value="LD_TPept_scaffold_dom"/>
</dbReference>
<evidence type="ECO:0000256" key="4">
    <source>
        <dbReference type="ARBA" id="ARBA00022960"/>
    </source>
</evidence>
<reference evidence="10 11" key="1">
    <citation type="submission" date="2018-10" db="EMBL/GenBank/DDBJ databases">
        <title>Notoacmeibacter sp. M2BS9Y-3-1, whole genome shotgun sequence.</title>
        <authorList>
            <person name="Tuo L."/>
        </authorList>
    </citation>
    <scope>NUCLEOTIDE SEQUENCE [LARGE SCALE GENOMIC DNA]</scope>
    <source>
        <strain evidence="10 11">M2BS9Y-3-1</strain>
    </source>
</reference>
<dbReference type="Pfam" id="PF03734">
    <property type="entry name" value="YkuD"/>
    <property type="match status" value="1"/>
</dbReference>
<evidence type="ECO:0000313" key="10">
    <source>
        <dbReference type="EMBL" id="RLQ88094.1"/>
    </source>
</evidence>
<dbReference type="InterPro" id="IPR038063">
    <property type="entry name" value="Transpep_catalytic_dom"/>
</dbReference>
<dbReference type="UniPathway" id="UPA00219"/>
<dbReference type="CDD" id="cd16913">
    <property type="entry name" value="YkuD_like"/>
    <property type="match status" value="1"/>
</dbReference>
<dbReference type="GO" id="GO:0004180">
    <property type="term" value="F:carboxypeptidase activity"/>
    <property type="evidence" value="ECO:0007669"/>
    <property type="project" value="UniProtKB-ARBA"/>
</dbReference>